<dbReference type="Proteomes" id="UP000249248">
    <property type="component" value="Unassembled WGS sequence"/>
</dbReference>
<reference evidence="1 2" key="1">
    <citation type="submission" date="2018-06" db="EMBL/GenBank/DDBJ databases">
        <title>The draft genome sequence of Crocinitomix sp. SM1701.</title>
        <authorList>
            <person name="Zhang X."/>
        </authorList>
    </citation>
    <scope>NUCLEOTIDE SEQUENCE [LARGE SCALE GENOMIC DNA]</scope>
    <source>
        <strain evidence="1 2">SM1701</strain>
    </source>
</reference>
<dbReference type="RefSeq" id="WP_111064504.1">
    <property type="nucleotide sequence ID" value="NZ_JBHUCU010000016.1"/>
</dbReference>
<proteinExistence type="predicted"/>
<dbReference type="AlphaFoldDB" id="A0A2W1MWU4"/>
<accession>A0A2W1MWU4</accession>
<keyword evidence="2" id="KW-1185">Reference proteome</keyword>
<dbReference type="OrthoDB" id="766929at2"/>
<organism evidence="1 2">
    <name type="scientific">Putridiphycobacter roseus</name>
    <dbReference type="NCBI Taxonomy" id="2219161"/>
    <lineage>
        <taxon>Bacteria</taxon>
        <taxon>Pseudomonadati</taxon>
        <taxon>Bacteroidota</taxon>
        <taxon>Flavobacteriia</taxon>
        <taxon>Flavobacteriales</taxon>
        <taxon>Crocinitomicaceae</taxon>
        <taxon>Putridiphycobacter</taxon>
    </lineage>
</organism>
<protein>
    <recommendedName>
        <fullName evidence="3">Outer membrane protein beta-barrel domain-containing protein</fullName>
    </recommendedName>
</protein>
<sequence length="201" mass="22939">MQRLFLTLFILLFIIPKCFGQHSSGVEKKGIYLGLSLGTWVPDNANKVLGKPLLLGFLVDFKDEKNAYGLTFDLIGWPNHHTTEPIKIKFGDSILTRNEFFGAHLTIDYARELWRKERLIFEGICGIGYGRLTYYNPDKDTEIGKSSIILNPGLSFRYLIGQKLFLQVKTQYCIANYNLNDNVSTNLQGNYLTTKLIFGSR</sequence>
<evidence type="ECO:0008006" key="3">
    <source>
        <dbReference type="Google" id="ProtNLM"/>
    </source>
</evidence>
<comment type="caution">
    <text evidence="1">The sequence shown here is derived from an EMBL/GenBank/DDBJ whole genome shotgun (WGS) entry which is preliminary data.</text>
</comment>
<dbReference type="EMBL" id="QKSB01000015">
    <property type="protein sequence ID" value="PZE15874.1"/>
    <property type="molecule type" value="Genomic_DNA"/>
</dbReference>
<evidence type="ECO:0000313" key="2">
    <source>
        <dbReference type="Proteomes" id="UP000249248"/>
    </source>
</evidence>
<evidence type="ECO:0000313" key="1">
    <source>
        <dbReference type="EMBL" id="PZE15874.1"/>
    </source>
</evidence>
<gene>
    <name evidence="1" type="ORF">DNU06_15965</name>
</gene>
<name>A0A2W1MWU4_9FLAO</name>